<dbReference type="Gramene" id="OBART09G10470.1">
    <property type="protein sequence ID" value="OBART09G10470.1"/>
    <property type="gene ID" value="OBART09G10470"/>
</dbReference>
<name>A0A0D3H6X7_9ORYZ</name>
<evidence type="ECO:0000313" key="3">
    <source>
        <dbReference type="Proteomes" id="UP000026960"/>
    </source>
</evidence>
<protein>
    <submittedName>
        <fullName evidence="2">Uncharacterized protein</fullName>
    </submittedName>
</protein>
<dbReference type="AlphaFoldDB" id="A0A0D3H6X7"/>
<feature type="signal peptide" evidence="1">
    <location>
        <begin position="1"/>
        <end position="21"/>
    </location>
</feature>
<evidence type="ECO:0000256" key="1">
    <source>
        <dbReference type="SAM" id="SignalP"/>
    </source>
</evidence>
<sequence length="110" mass="10764">MAASAALKMAALCVLAMIAHASSTAKHDAAAGALLRELVRNVVAEELGLSGGGAGGAGGRGNVGDACPAACQNCLILCAIKCVLKPTPVACYADCISKDACFNAGEVAES</sequence>
<reference evidence="2" key="1">
    <citation type="journal article" date="2009" name="Rice">
        <title>De Novo Next Generation Sequencing of Plant Genomes.</title>
        <authorList>
            <person name="Rounsley S."/>
            <person name="Marri P.R."/>
            <person name="Yu Y."/>
            <person name="He R."/>
            <person name="Sisneros N."/>
            <person name="Goicoechea J.L."/>
            <person name="Lee S.J."/>
            <person name="Angelova A."/>
            <person name="Kudrna D."/>
            <person name="Luo M."/>
            <person name="Affourtit J."/>
            <person name="Desany B."/>
            <person name="Knight J."/>
            <person name="Niazi F."/>
            <person name="Egholm M."/>
            <person name="Wing R.A."/>
        </authorList>
    </citation>
    <scope>NUCLEOTIDE SEQUENCE [LARGE SCALE GENOMIC DNA]</scope>
    <source>
        <strain evidence="2">cv. IRGC 105608</strain>
    </source>
</reference>
<dbReference type="HOGENOM" id="CLU_175862_0_0_1"/>
<dbReference type="EnsemblPlants" id="OBART09G10470.1">
    <property type="protein sequence ID" value="OBART09G10470.1"/>
    <property type="gene ID" value="OBART09G10470"/>
</dbReference>
<evidence type="ECO:0000313" key="2">
    <source>
        <dbReference type="EnsemblPlants" id="OBART09G10470.1"/>
    </source>
</evidence>
<proteinExistence type="predicted"/>
<organism evidence="2">
    <name type="scientific">Oryza barthii</name>
    <dbReference type="NCBI Taxonomy" id="65489"/>
    <lineage>
        <taxon>Eukaryota</taxon>
        <taxon>Viridiplantae</taxon>
        <taxon>Streptophyta</taxon>
        <taxon>Embryophyta</taxon>
        <taxon>Tracheophyta</taxon>
        <taxon>Spermatophyta</taxon>
        <taxon>Magnoliopsida</taxon>
        <taxon>Liliopsida</taxon>
        <taxon>Poales</taxon>
        <taxon>Poaceae</taxon>
        <taxon>BOP clade</taxon>
        <taxon>Oryzoideae</taxon>
        <taxon>Oryzeae</taxon>
        <taxon>Oryzinae</taxon>
        <taxon>Oryza</taxon>
    </lineage>
</organism>
<dbReference type="PaxDb" id="65489-OBART09G10470.1"/>
<accession>A0A0D3H6X7</accession>
<keyword evidence="1" id="KW-0732">Signal</keyword>
<feature type="chain" id="PRO_5002263269" evidence="1">
    <location>
        <begin position="22"/>
        <end position="110"/>
    </location>
</feature>
<reference evidence="2" key="2">
    <citation type="submission" date="2015-03" db="UniProtKB">
        <authorList>
            <consortium name="EnsemblPlants"/>
        </authorList>
    </citation>
    <scope>IDENTIFICATION</scope>
</reference>
<keyword evidence="3" id="KW-1185">Reference proteome</keyword>
<dbReference type="Proteomes" id="UP000026960">
    <property type="component" value="Chromosome 9"/>
</dbReference>